<comment type="caution">
    <text evidence="2">Lacks conserved residue(s) required for the propagation of feature annotation.</text>
</comment>
<dbReference type="PIRSF" id="PIRSF002070">
    <property type="entry name" value="SSB"/>
    <property type="match status" value="1"/>
</dbReference>
<evidence type="ECO:0000256" key="2">
    <source>
        <dbReference type="HAMAP-Rule" id="MF_00984"/>
    </source>
</evidence>
<dbReference type="GO" id="GO:0009295">
    <property type="term" value="C:nucleoid"/>
    <property type="evidence" value="ECO:0007669"/>
    <property type="project" value="TreeGrafter"/>
</dbReference>
<keyword evidence="6" id="KW-1185">Reference proteome</keyword>
<dbReference type="GO" id="GO:0003697">
    <property type="term" value="F:single-stranded DNA binding"/>
    <property type="evidence" value="ECO:0007669"/>
    <property type="project" value="UniProtKB-UniRule"/>
</dbReference>
<dbReference type="InterPro" id="IPR012340">
    <property type="entry name" value="NA-bd_OB-fold"/>
</dbReference>
<keyword evidence="1 2" id="KW-0238">DNA-binding</keyword>
<organism evidence="5 6">
    <name type="scientific">Leptospira ognonensis</name>
    <dbReference type="NCBI Taxonomy" id="2484945"/>
    <lineage>
        <taxon>Bacteria</taxon>
        <taxon>Pseudomonadati</taxon>
        <taxon>Spirochaetota</taxon>
        <taxon>Spirochaetia</taxon>
        <taxon>Leptospirales</taxon>
        <taxon>Leptospiraceae</taxon>
        <taxon>Leptospira</taxon>
    </lineage>
</organism>
<evidence type="ECO:0000256" key="4">
    <source>
        <dbReference type="SAM" id="MobiDB-lite"/>
    </source>
</evidence>
<feature type="region of interest" description="Disordered" evidence="4">
    <location>
        <begin position="107"/>
        <end position="148"/>
    </location>
</feature>
<dbReference type="Proteomes" id="UP000297693">
    <property type="component" value="Unassembled WGS sequence"/>
</dbReference>
<keyword evidence="2" id="KW-0233">DNA recombination</keyword>
<dbReference type="RefSeq" id="WP_135623372.1">
    <property type="nucleotide sequence ID" value="NZ_RQGD01000023.1"/>
</dbReference>
<dbReference type="NCBIfam" id="TIGR00621">
    <property type="entry name" value="ssb"/>
    <property type="match status" value="1"/>
</dbReference>
<dbReference type="EMBL" id="RQGD01000023">
    <property type="protein sequence ID" value="TGL59683.1"/>
    <property type="molecule type" value="Genomic_DNA"/>
</dbReference>
<dbReference type="CDD" id="cd04496">
    <property type="entry name" value="SSB_OBF"/>
    <property type="match status" value="1"/>
</dbReference>
<accession>A0A4R9K1U1</accession>
<feature type="short sequence motif" description="Important for interaction with partner proteins" evidence="2">
    <location>
        <begin position="143"/>
        <end position="148"/>
    </location>
</feature>
<sequence>MANDLNKVLLIGRMTRDPEFKSVNGSSVVNFSLASNRIYVSNGDKKEETNYFDCVAWGKLADILKQYAGKGKQVAIEGRLQQQSWETPEGKKASKIRIYVESAQLLGGNASNSGGGPSDRGESSPSTYDSGQSSGYDEFSAGDEDIPF</sequence>
<reference evidence="5" key="1">
    <citation type="journal article" date="2019" name="PLoS Negl. Trop. Dis.">
        <title>Revisiting the worldwide diversity of Leptospira species in the environment.</title>
        <authorList>
            <person name="Vincent A.T."/>
            <person name="Schiettekatte O."/>
            <person name="Bourhy P."/>
            <person name="Veyrier F.J."/>
            <person name="Picardeau M."/>
        </authorList>
    </citation>
    <scope>NUCLEOTIDE SEQUENCE [LARGE SCALE GENOMIC DNA]</scope>
    <source>
        <strain evidence="5">201702476</strain>
    </source>
</reference>
<dbReference type="SUPFAM" id="SSF50249">
    <property type="entry name" value="Nucleic acid-binding proteins"/>
    <property type="match status" value="1"/>
</dbReference>
<protein>
    <recommendedName>
        <fullName evidence="2 3">Single-stranded DNA-binding protein</fullName>
        <shortName evidence="2">SSB</shortName>
    </recommendedName>
</protein>
<dbReference type="PANTHER" id="PTHR10302:SF0">
    <property type="entry name" value="SINGLE-STRANDED DNA-BINDING PROTEIN, MITOCHONDRIAL"/>
    <property type="match status" value="1"/>
</dbReference>
<dbReference type="OrthoDB" id="9809878at2"/>
<dbReference type="InterPro" id="IPR011344">
    <property type="entry name" value="ssDNA-bd"/>
</dbReference>
<keyword evidence="2" id="KW-0234">DNA repair</keyword>
<comment type="function">
    <text evidence="2">Plays an important role in DNA replication, recombination and repair. Binds to ssDNA and to an array of partner proteins to recruit them to their sites of action during DNA metabolism.</text>
</comment>
<name>A0A4R9K1U1_9LEPT</name>
<evidence type="ECO:0000256" key="1">
    <source>
        <dbReference type="ARBA" id="ARBA00023125"/>
    </source>
</evidence>
<evidence type="ECO:0000313" key="6">
    <source>
        <dbReference type="Proteomes" id="UP000297693"/>
    </source>
</evidence>
<dbReference type="Gene3D" id="2.40.50.140">
    <property type="entry name" value="Nucleic acid-binding proteins"/>
    <property type="match status" value="1"/>
</dbReference>
<dbReference type="GO" id="GO:0006260">
    <property type="term" value="P:DNA replication"/>
    <property type="evidence" value="ECO:0007669"/>
    <property type="project" value="UniProtKB-UniRule"/>
</dbReference>
<dbReference type="Pfam" id="PF00436">
    <property type="entry name" value="SSB"/>
    <property type="match status" value="1"/>
</dbReference>
<dbReference type="HAMAP" id="MF_00984">
    <property type="entry name" value="SSB"/>
    <property type="match status" value="1"/>
</dbReference>
<evidence type="ECO:0000256" key="3">
    <source>
        <dbReference type="PIRNR" id="PIRNR002070"/>
    </source>
</evidence>
<evidence type="ECO:0000313" key="5">
    <source>
        <dbReference type="EMBL" id="TGL59683.1"/>
    </source>
</evidence>
<gene>
    <name evidence="5" type="primary">ssb</name>
    <name evidence="5" type="ORF">EHQ58_08020</name>
</gene>
<dbReference type="GO" id="GO:0006310">
    <property type="term" value="P:DNA recombination"/>
    <property type="evidence" value="ECO:0007669"/>
    <property type="project" value="UniProtKB-UniRule"/>
</dbReference>
<comment type="subunit">
    <text evidence="2">Homotetramer.</text>
</comment>
<feature type="compositionally biased region" description="Polar residues" evidence="4">
    <location>
        <begin position="123"/>
        <end position="135"/>
    </location>
</feature>
<proteinExistence type="inferred from homology"/>
<keyword evidence="2" id="KW-0227">DNA damage</keyword>
<keyword evidence="2" id="KW-0235">DNA replication</keyword>
<comment type="caution">
    <text evidence="5">The sequence shown here is derived from an EMBL/GenBank/DDBJ whole genome shotgun (WGS) entry which is preliminary data.</text>
</comment>
<dbReference type="InterPro" id="IPR000424">
    <property type="entry name" value="Primosome_PriB/ssb"/>
</dbReference>
<dbReference type="GO" id="GO:0006281">
    <property type="term" value="P:DNA repair"/>
    <property type="evidence" value="ECO:0007669"/>
    <property type="project" value="UniProtKB-UniRule"/>
</dbReference>
<dbReference type="PANTHER" id="PTHR10302">
    <property type="entry name" value="SINGLE-STRANDED DNA-BINDING PROTEIN"/>
    <property type="match status" value="1"/>
</dbReference>
<dbReference type="PROSITE" id="PS50935">
    <property type="entry name" value="SSB"/>
    <property type="match status" value="1"/>
</dbReference>
<dbReference type="AlphaFoldDB" id="A0A4R9K1U1"/>